<comment type="similarity">
    <text evidence="1">Belongs to the aldo/keto reductase family.</text>
</comment>
<dbReference type="SUPFAM" id="SSF51430">
    <property type="entry name" value="NAD(P)-linked oxidoreductase"/>
    <property type="match status" value="1"/>
</dbReference>
<dbReference type="PROSITE" id="PS00062">
    <property type="entry name" value="ALDOKETO_REDUCTASE_2"/>
    <property type="match status" value="1"/>
</dbReference>
<name>A0ABY8CFF7_9ARCH</name>
<dbReference type="PIRSF" id="PIRSF000097">
    <property type="entry name" value="AKR"/>
    <property type="match status" value="1"/>
</dbReference>
<dbReference type="GeneID" id="90590412"/>
<dbReference type="InterPro" id="IPR018170">
    <property type="entry name" value="Aldo/ket_reductase_CS"/>
</dbReference>
<dbReference type="PANTHER" id="PTHR43827">
    <property type="entry name" value="2,5-DIKETO-D-GLUCONIC ACID REDUCTASE"/>
    <property type="match status" value="1"/>
</dbReference>
<dbReference type="PROSITE" id="PS00798">
    <property type="entry name" value="ALDOKETO_REDUCTASE_1"/>
    <property type="match status" value="1"/>
</dbReference>
<dbReference type="PRINTS" id="PR00069">
    <property type="entry name" value="ALDKETRDTASE"/>
</dbReference>
<evidence type="ECO:0000259" key="4">
    <source>
        <dbReference type="Pfam" id="PF00248"/>
    </source>
</evidence>
<dbReference type="PANTHER" id="PTHR43827:SF3">
    <property type="entry name" value="NADP-DEPENDENT OXIDOREDUCTASE DOMAIN-CONTAINING PROTEIN"/>
    <property type="match status" value="1"/>
</dbReference>
<dbReference type="EMBL" id="CP104395">
    <property type="protein sequence ID" value="WEL19968.1"/>
    <property type="molecule type" value="Genomic_DNA"/>
</dbReference>
<keyword evidence="3 5" id="KW-0560">Oxidoreductase</keyword>
<proteinExistence type="inferred from homology"/>
<dbReference type="Gene3D" id="3.20.20.100">
    <property type="entry name" value="NADP-dependent oxidoreductase domain"/>
    <property type="match status" value="1"/>
</dbReference>
<accession>A0ABY8CFF7</accession>
<evidence type="ECO:0000256" key="2">
    <source>
        <dbReference type="ARBA" id="ARBA00022857"/>
    </source>
</evidence>
<evidence type="ECO:0000256" key="3">
    <source>
        <dbReference type="ARBA" id="ARBA00023002"/>
    </source>
</evidence>
<reference evidence="5 6" key="1">
    <citation type="submission" date="2022-09" db="EMBL/GenBank/DDBJ databases">
        <title>Xylan utilization by haloarchaea-nanohaloarchaea associations.</title>
        <authorList>
            <person name="Yakimov M."/>
        </authorList>
    </citation>
    <scope>NUCLEOTIDE SEQUENCE [LARGE SCALE GENOMIC DNA]</scope>
    <source>
        <strain evidence="5 6">SVXNc</strain>
    </source>
</reference>
<dbReference type="InterPro" id="IPR023210">
    <property type="entry name" value="NADP_OxRdtase_dom"/>
</dbReference>
<evidence type="ECO:0000313" key="5">
    <source>
        <dbReference type="EMBL" id="WEL19968.1"/>
    </source>
</evidence>
<dbReference type="Proteomes" id="UP001218034">
    <property type="component" value="Chromosome"/>
</dbReference>
<keyword evidence="2" id="KW-0521">NADP</keyword>
<feature type="domain" description="NADP-dependent oxidoreductase" evidence="4">
    <location>
        <begin position="14"/>
        <end position="256"/>
    </location>
</feature>
<dbReference type="InterPro" id="IPR036812">
    <property type="entry name" value="NAD(P)_OxRdtase_dom_sf"/>
</dbReference>
<dbReference type="GO" id="GO:0016491">
    <property type="term" value="F:oxidoreductase activity"/>
    <property type="evidence" value="ECO:0007669"/>
    <property type="project" value="UniProtKB-KW"/>
</dbReference>
<evidence type="ECO:0000256" key="1">
    <source>
        <dbReference type="ARBA" id="ARBA00007905"/>
    </source>
</evidence>
<dbReference type="CDD" id="cd19140">
    <property type="entry name" value="AKR_AKR3F3"/>
    <property type="match status" value="1"/>
</dbReference>
<dbReference type="EC" id="1.1.1.346" evidence="5"/>
<dbReference type="RefSeq" id="WP_347721797.1">
    <property type="nucleotide sequence ID" value="NZ_CP104395.1"/>
</dbReference>
<gene>
    <name evidence="5" type="primary">dkgB</name>
    <name evidence="5" type="ORF">SVXNc_0974</name>
</gene>
<evidence type="ECO:0000313" key="6">
    <source>
        <dbReference type="Proteomes" id="UP001218034"/>
    </source>
</evidence>
<dbReference type="InterPro" id="IPR020471">
    <property type="entry name" value="AKR"/>
</dbReference>
<dbReference type="Pfam" id="PF00248">
    <property type="entry name" value="Aldo_ket_red"/>
    <property type="match status" value="1"/>
</dbReference>
<keyword evidence="6" id="KW-1185">Reference proteome</keyword>
<sequence>MEYVKVNDTEVPALGFGTWQLKGEECVEGVKTALDLGYRHIDTAQAYENEDKVGKGIAQSDVNREDIFLTTKVWRDRLNEKDLKDSVEESLEKLQTDYVDLLLIHWPFEEMDLEAVLDEMNELVDEGNVRNIGVSNFTTDQIEEAQELSEAHLMTDQVEYHPFLDQSAVHGKCVENEMMLTAYSPLARGNVIGNETLKEIGDAHGKSEVQVALRWLIQQENIAAIPKATSEEHIEANLDVFDFELTDEEMGKINELKGRDRKVDPDFAPNWD</sequence>
<protein>
    <submittedName>
        <fullName evidence="5">Aldo/keto reductase, related to diketogulonate reductase</fullName>
        <ecNumber evidence="5">1.1.1.346</ecNumber>
    </submittedName>
</protein>
<organism evidence="5 6">
    <name type="scientific">Candidatus Nanohalococcus occultus</name>
    <dbReference type="NCBI Taxonomy" id="2978047"/>
    <lineage>
        <taxon>Archaea</taxon>
        <taxon>Candidatus Nanohalarchaeota</taxon>
        <taxon>Candidatus Nanohalarchaeota incertae sedis</taxon>
        <taxon>Candidatus Nanohalococcus</taxon>
    </lineage>
</organism>